<evidence type="ECO:0000313" key="2">
    <source>
        <dbReference type="EMBL" id="AQT67066.1"/>
    </source>
</evidence>
<keyword evidence="1" id="KW-0732">Signal</keyword>
<evidence type="ECO:0008006" key="4">
    <source>
        <dbReference type="Google" id="ProtNLM"/>
    </source>
</evidence>
<proteinExistence type="predicted"/>
<reference evidence="3" key="1">
    <citation type="submission" date="2017-02" db="EMBL/GenBank/DDBJ databases">
        <title>Comparative genomics and description of representatives of a novel lineage of planctomycetes thriving in anoxic sediments.</title>
        <authorList>
            <person name="Spring S."/>
            <person name="Bunk B."/>
            <person name="Sproer C."/>
        </authorList>
    </citation>
    <scope>NUCLEOTIDE SEQUENCE [LARGE SCALE GENOMIC DNA]</scope>
    <source>
        <strain evidence="3">ST-NAGAB-D1</strain>
    </source>
</reference>
<organism evidence="2 3">
    <name type="scientific">Anaerohalosphaera lusitana</name>
    <dbReference type="NCBI Taxonomy" id="1936003"/>
    <lineage>
        <taxon>Bacteria</taxon>
        <taxon>Pseudomonadati</taxon>
        <taxon>Planctomycetota</taxon>
        <taxon>Phycisphaerae</taxon>
        <taxon>Sedimentisphaerales</taxon>
        <taxon>Anaerohalosphaeraceae</taxon>
        <taxon>Anaerohalosphaera</taxon>
    </lineage>
</organism>
<dbReference type="Proteomes" id="UP000189674">
    <property type="component" value="Chromosome"/>
</dbReference>
<accession>A0A1U9NHS8</accession>
<evidence type="ECO:0000256" key="1">
    <source>
        <dbReference type="SAM" id="SignalP"/>
    </source>
</evidence>
<dbReference type="RefSeq" id="WP_169852886.1">
    <property type="nucleotide sequence ID" value="NZ_CP019791.1"/>
</dbReference>
<keyword evidence="3" id="KW-1185">Reference proteome</keyword>
<dbReference type="KEGG" id="alus:STSP2_00206"/>
<gene>
    <name evidence="2" type="ORF">STSP2_00206</name>
</gene>
<dbReference type="PROSITE" id="PS51257">
    <property type="entry name" value="PROKAR_LIPOPROTEIN"/>
    <property type="match status" value="1"/>
</dbReference>
<dbReference type="EMBL" id="CP019791">
    <property type="protein sequence ID" value="AQT67066.1"/>
    <property type="molecule type" value="Genomic_DNA"/>
</dbReference>
<name>A0A1U9NHS8_9BACT</name>
<feature type="chain" id="PRO_5013273547" description="Lipocalin-like domain-containing protein" evidence="1">
    <location>
        <begin position="21"/>
        <end position="186"/>
    </location>
</feature>
<feature type="signal peptide" evidence="1">
    <location>
        <begin position="1"/>
        <end position="20"/>
    </location>
</feature>
<evidence type="ECO:0000313" key="3">
    <source>
        <dbReference type="Proteomes" id="UP000189674"/>
    </source>
</evidence>
<protein>
    <recommendedName>
        <fullName evidence="4">Lipocalin-like domain-containing protein</fullName>
    </recommendedName>
</protein>
<sequence precursor="true">MLRLSIIVLFCTVISGCASHSMNVILPEGAVFPEQMVGTWSNIDTGWEITFENDGEIPSAVLALGRFEIEPGQTKTYEMKKGKSSRLEAGEWTVQYDSDSEEVTVEIVIEDLHVEIGGGYLEGHLTEILAGVVSEDGQRWNVDWITMPQYVAYTTGNEEGMPLQEPGETQVKQLVFKKAADDGEDQ</sequence>
<dbReference type="AlphaFoldDB" id="A0A1U9NHS8"/>